<dbReference type="EMBL" id="JH992966">
    <property type="protein sequence ID" value="EKX54716.1"/>
    <property type="molecule type" value="Genomic_DNA"/>
</dbReference>
<evidence type="ECO:0000256" key="3">
    <source>
        <dbReference type="ARBA" id="ARBA00023163"/>
    </source>
</evidence>
<dbReference type="Proteomes" id="UP000011087">
    <property type="component" value="Unassembled WGS sequence"/>
</dbReference>
<evidence type="ECO:0000256" key="5">
    <source>
        <dbReference type="SAM" id="MobiDB-lite"/>
    </source>
</evidence>
<dbReference type="GO" id="GO:0003677">
    <property type="term" value="F:DNA binding"/>
    <property type="evidence" value="ECO:0007669"/>
    <property type="project" value="UniProtKB-KW"/>
</dbReference>
<evidence type="ECO:0000259" key="6">
    <source>
        <dbReference type="PROSITE" id="PS51519"/>
    </source>
</evidence>
<feature type="region of interest" description="Disordered" evidence="5">
    <location>
        <begin position="72"/>
        <end position="100"/>
    </location>
</feature>
<reference evidence="9" key="2">
    <citation type="submission" date="2012-11" db="EMBL/GenBank/DDBJ databases">
        <authorList>
            <person name="Kuo A."/>
            <person name="Curtis B.A."/>
            <person name="Tanifuji G."/>
            <person name="Burki F."/>
            <person name="Gruber A."/>
            <person name="Irimia M."/>
            <person name="Maruyama S."/>
            <person name="Arias M.C."/>
            <person name="Ball S.G."/>
            <person name="Gile G.H."/>
            <person name="Hirakawa Y."/>
            <person name="Hopkins J.F."/>
            <person name="Rensing S.A."/>
            <person name="Schmutz J."/>
            <person name="Symeonidi A."/>
            <person name="Elias M."/>
            <person name="Eveleigh R.J."/>
            <person name="Herman E.K."/>
            <person name="Klute M.J."/>
            <person name="Nakayama T."/>
            <person name="Obornik M."/>
            <person name="Reyes-Prieto A."/>
            <person name="Armbrust E.V."/>
            <person name="Aves S.J."/>
            <person name="Beiko R.G."/>
            <person name="Coutinho P."/>
            <person name="Dacks J.B."/>
            <person name="Durnford D.G."/>
            <person name="Fast N.M."/>
            <person name="Green B.R."/>
            <person name="Grisdale C."/>
            <person name="Hempe F."/>
            <person name="Henrissat B."/>
            <person name="Hoppner M.P."/>
            <person name="Ishida K.-I."/>
            <person name="Kim E."/>
            <person name="Koreny L."/>
            <person name="Kroth P.G."/>
            <person name="Liu Y."/>
            <person name="Malik S.-B."/>
            <person name="Maier U.G."/>
            <person name="McRose D."/>
            <person name="Mock T."/>
            <person name="Neilson J.A."/>
            <person name="Onodera N.T."/>
            <person name="Poole A.M."/>
            <person name="Pritham E.J."/>
            <person name="Richards T.A."/>
            <person name="Rocap G."/>
            <person name="Roy S.W."/>
            <person name="Sarai C."/>
            <person name="Schaack S."/>
            <person name="Shirato S."/>
            <person name="Slamovits C.H."/>
            <person name="Spencer D.F."/>
            <person name="Suzuki S."/>
            <person name="Worden A.Z."/>
            <person name="Zauner S."/>
            <person name="Barry K."/>
            <person name="Bell C."/>
            <person name="Bharti A.K."/>
            <person name="Crow J.A."/>
            <person name="Grimwood J."/>
            <person name="Kramer R."/>
            <person name="Lindquist E."/>
            <person name="Lucas S."/>
            <person name="Salamov A."/>
            <person name="McFadden G.I."/>
            <person name="Lane C.E."/>
            <person name="Keeling P.J."/>
            <person name="Gray M.W."/>
            <person name="Grigoriev I.V."/>
            <person name="Archibald J.M."/>
        </authorList>
    </citation>
    <scope>NUCLEOTIDE SEQUENCE</scope>
    <source>
        <strain evidence="9">CCMP2712</strain>
    </source>
</reference>
<dbReference type="GeneID" id="17311620"/>
<dbReference type="InterPro" id="IPR003035">
    <property type="entry name" value="RWP-RK_dom"/>
</dbReference>
<reference evidence="7 9" key="1">
    <citation type="journal article" date="2012" name="Nature">
        <title>Algal genomes reveal evolutionary mosaicism and the fate of nucleomorphs.</title>
        <authorList>
            <consortium name="DOE Joint Genome Institute"/>
            <person name="Curtis B.A."/>
            <person name="Tanifuji G."/>
            <person name="Burki F."/>
            <person name="Gruber A."/>
            <person name="Irimia M."/>
            <person name="Maruyama S."/>
            <person name="Arias M.C."/>
            <person name="Ball S.G."/>
            <person name="Gile G.H."/>
            <person name="Hirakawa Y."/>
            <person name="Hopkins J.F."/>
            <person name="Kuo A."/>
            <person name="Rensing S.A."/>
            <person name="Schmutz J."/>
            <person name="Symeonidi A."/>
            <person name="Elias M."/>
            <person name="Eveleigh R.J."/>
            <person name="Herman E.K."/>
            <person name="Klute M.J."/>
            <person name="Nakayama T."/>
            <person name="Obornik M."/>
            <person name="Reyes-Prieto A."/>
            <person name="Armbrust E.V."/>
            <person name="Aves S.J."/>
            <person name="Beiko R.G."/>
            <person name="Coutinho P."/>
            <person name="Dacks J.B."/>
            <person name="Durnford D.G."/>
            <person name="Fast N.M."/>
            <person name="Green B.R."/>
            <person name="Grisdale C.J."/>
            <person name="Hempel F."/>
            <person name="Henrissat B."/>
            <person name="Hoppner M.P."/>
            <person name="Ishida K."/>
            <person name="Kim E."/>
            <person name="Koreny L."/>
            <person name="Kroth P.G."/>
            <person name="Liu Y."/>
            <person name="Malik S.B."/>
            <person name="Maier U.G."/>
            <person name="McRose D."/>
            <person name="Mock T."/>
            <person name="Neilson J.A."/>
            <person name="Onodera N.T."/>
            <person name="Poole A.M."/>
            <person name="Pritham E.J."/>
            <person name="Richards T.A."/>
            <person name="Rocap G."/>
            <person name="Roy S.W."/>
            <person name="Sarai C."/>
            <person name="Schaack S."/>
            <person name="Shirato S."/>
            <person name="Slamovits C.H."/>
            <person name="Spencer D.F."/>
            <person name="Suzuki S."/>
            <person name="Worden A.Z."/>
            <person name="Zauner S."/>
            <person name="Barry K."/>
            <person name="Bell C."/>
            <person name="Bharti A.K."/>
            <person name="Crow J.A."/>
            <person name="Grimwood J."/>
            <person name="Kramer R."/>
            <person name="Lindquist E."/>
            <person name="Lucas S."/>
            <person name="Salamov A."/>
            <person name="McFadden G.I."/>
            <person name="Lane C.E."/>
            <person name="Keeling P.J."/>
            <person name="Gray M.W."/>
            <person name="Grigoriev I.V."/>
            <person name="Archibald J.M."/>
        </authorList>
    </citation>
    <scope>NUCLEOTIDE SEQUENCE</scope>
    <source>
        <strain evidence="7 9">CCMP2712</strain>
    </source>
</reference>
<evidence type="ECO:0000256" key="4">
    <source>
        <dbReference type="ARBA" id="ARBA00023242"/>
    </source>
</evidence>
<dbReference type="AlphaFoldDB" id="L1K1J6"/>
<evidence type="ECO:0000313" key="7">
    <source>
        <dbReference type="EMBL" id="EKX54716.1"/>
    </source>
</evidence>
<keyword evidence="9" id="KW-1185">Reference proteome</keyword>
<dbReference type="Pfam" id="PF02042">
    <property type="entry name" value="RWP-RK"/>
    <property type="match status" value="1"/>
</dbReference>
<dbReference type="RefSeq" id="XP_005841696.1">
    <property type="nucleotide sequence ID" value="XM_005841639.1"/>
</dbReference>
<organism evidence="7">
    <name type="scientific">Guillardia theta (strain CCMP2712)</name>
    <name type="common">Cryptophyte</name>
    <dbReference type="NCBI Taxonomy" id="905079"/>
    <lineage>
        <taxon>Eukaryota</taxon>
        <taxon>Cryptophyceae</taxon>
        <taxon>Pyrenomonadales</taxon>
        <taxon>Geminigeraceae</taxon>
        <taxon>Guillardia</taxon>
    </lineage>
</organism>
<dbReference type="PROSITE" id="PS51519">
    <property type="entry name" value="RWP_RK"/>
    <property type="match status" value="1"/>
</dbReference>
<gene>
    <name evidence="7" type="ORF">GUITHDRAFT_149835</name>
</gene>
<dbReference type="KEGG" id="gtt:GUITHDRAFT_149835"/>
<reference evidence="8" key="3">
    <citation type="submission" date="2015-06" db="UniProtKB">
        <authorList>
            <consortium name="EnsemblProtists"/>
        </authorList>
    </citation>
    <scope>IDENTIFICATION</scope>
</reference>
<evidence type="ECO:0000313" key="8">
    <source>
        <dbReference type="EnsemblProtists" id="EKX54716"/>
    </source>
</evidence>
<keyword evidence="4" id="KW-0539">Nucleus</keyword>
<sequence>MESYELTYGILRSGVSLDLDDTFTSYSTWLNDDLEDSLSIVPLFHPSRLPLPEAESAITDSIASHEYAEHVPSEMTRSDHGDQLQDAARSSRQDVPDGNIRESKTGIVRIHSRQVDLQSSKPVEITLERLAEHFHESLEVAAAKIGIGKSTMKLVCRRLGVQKWPYKQSRVKRVGVV</sequence>
<accession>L1K1J6</accession>
<keyword evidence="1" id="KW-0805">Transcription regulation</keyword>
<dbReference type="PaxDb" id="55529-EKX54716"/>
<evidence type="ECO:0000313" key="9">
    <source>
        <dbReference type="Proteomes" id="UP000011087"/>
    </source>
</evidence>
<evidence type="ECO:0000256" key="1">
    <source>
        <dbReference type="ARBA" id="ARBA00023015"/>
    </source>
</evidence>
<evidence type="ECO:0000256" key="2">
    <source>
        <dbReference type="ARBA" id="ARBA00023125"/>
    </source>
</evidence>
<proteinExistence type="predicted"/>
<dbReference type="EnsemblProtists" id="EKX54716">
    <property type="protein sequence ID" value="EKX54716"/>
    <property type="gene ID" value="GUITHDRAFT_149835"/>
</dbReference>
<name>L1K1J6_GUITC</name>
<protein>
    <recommendedName>
        <fullName evidence="6">RWP-RK domain-containing protein</fullName>
    </recommendedName>
</protein>
<dbReference type="OrthoDB" id="6270329at2759"/>
<feature type="domain" description="RWP-RK" evidence="6">
    <location>
        <begin position="107"/>
        <end position="177"/>
    </location>
</feature>
<keyword evidence="3" id="KW-0804">Transcription</keyword>
<dbReference type="HOGENOM" id="CLU_1520655_0_0_1"/>
<keyword evidence="2" id="KW-0238">DNA-binding</keyword>